<sequence>MSYLRRVTDSFWNYVSPRKTVQRRDKPFKVPPLPQHPSAASATPSAQAKVQHWDVKTPPSGDFEDGDDTLLPPSPPQSLERPYTDFEGDTMIDEMVETLNSKEVDAYDVYDANEETLVVDEDRYIEERKARNKERERARQSVKAKELRSQGWPEDAIFLYTKLALRGHEPLFPFNWLDDFNTMPLDMFTRNQDKAYIKPITDDWRAQKALDDLLGLGARARDAVLTDAPLRTPELWIRRFVLRYNAWAERDGELAFPFPDLSLFDIVHGGKGVSPKKLETRILQKLSHRASQWSEAFALQASANASSSRRSSLSSEPTTPDVPTLYGIVTSHTVMAFVCYEPVAPKPFLRTVALFDFSQEGYDVWNALAIAIFCIHCRNRMIQLQEFLPNFVLDPDSDPDA</sequence>
<proteinExistence type="predicted"/>
<dbReference type="EMBL" id="ML996128">
    <property type="protein sequence ID" value="KAF2736100.1"/>
    <property type="molecule type" value="Genomic_DNA"/>
</dbReference>
<dbReference type="AlphaFoldDB" id="A0A9P4R0Y8"/>
<comment type="caution">
    <text evidence="2">The sequence shown here is derived from an EMBL/GenBank/DDBJ whole genome shotgun (WGS) entry which is preliminary data.</text>
</comment>
<accession>A0A9P4R0Y8</accession>
<feature type="compositionally biased region" description="Low complexity" evidence="1">
    <location>
        <begin position="36"/>
        <end position="48"/>
    </location>
</feature>
<dbReference type="OrthoDB" id="5286775at2759"/>
<organism evidence="2 3">
    <name type="scientific">Polyplosphaeria fusca</name>
    <dbReference type="NCBI Taxonomy" id="682080"/>
    <lineage>
        <taxon>Eukaryota</taxon>
        <taxon>Fungi</taxon>
        <taxon>Dikarya</taxon>
        <taxon>Ascomycota</taxon>
        <taxon>Pezizomycotina</taxon>
        <taxon>Dothideomycetes</taxon>
        <taxon>Pleosporomycetidae</taxon>
        <taxon>Pleosporales</taxon>
        <taxon>Tetraplosphaeriaceae</taxon>
        <taxon>Polyplosphaeria</taxon>
    </lineage>
</organism>
<evidence type="ECO:0000256" key="1">
    <source>
        <dbReference type="SAM" id="MobiDB-lite"/>
    </source>
</evidence>
<evidence type="ECO:0000313" key="3">
    <source>
        <dbReference type="Proteomes" id="UP000799444"/>
    </source>
</evidence>
<protein>
    <submittedName>
        <fullName evidence="2">Uncharacterized protein</fullName>
    </submittedName>
</protein>
<dbReference type="Proteomes" id="UP000799444">
    <property type="component" value="Unassembled WGS sequence"/>
</dbReference>
<feature type="region of interest" description="Disordered" evidence="1">
    <location>
        <begin position="23"/>
        <end position="83"/>
    </location>
</feature>
<name>A0A9P4R0Y8_9PLEO</name>
<reference evidence="2" key="1">
    <citation type="journal article" date="2020" name="Stud. Mycol.">
        <title>101 Dothideomycetes genomes: a test case for predicting lifestyles and emergence of pathogens.</title>
        <authorList>
            <person name="Haridas S."/>
            <person name="Albert R."/>
            <person name="Binder M."/>
            <person name="Bloem J."/>
            <person name="Labutti K."/>
            <person name="Salamov A."/>
            <person name="Andreopoulos B."/>
            <person name="Baker S."/>
            <person name="Barry K."/>
            <person name="Bills G."/>
            <person name="Bluhm B."/>
            <person name="Cannon C."/>
            <person name="Castanera R."/>
            <person name="Culley D."/>
            <person name="Daum C."/>
            <person name="Ezra D."/>
            <person name="Gonzalez J."/>
            <person name="Henrissat B."/>
            <person name="Kuo A."/>
            <person name="Liang C."/>
            <person name="Lipzen A."/>
            <person name="Lutzoni F."/>
            <person name="Magnuson J."/>
            <person name="Mondo S."/>
            <person name="Nolan M."/>
            <person name="Ohm R."/>
            <person name="Pangilinan J."/>
            <person name="Park H.-J."/>
            <person name="Ramirez L."/>
            <person name="Alfaro M."/>
            <person name="Sun H."/>
            <person name="Tritt A."/>
            <person name="Yoshinaga Y."/>
            <person name="Zwiers L.-H."/>
            <person name="Turgeon B."/>
            <person name="Goodwin S."/>
            <person name="Spatafora J."/>
            <person name="Crous P."/>
            <person name="Grigoriev I."/>
        </authorList>
    </citation>
    <scope>NUCLEOTIDE SEQUENCE</scope>
    <source>
        <strain evidence="2">CBS 125425</strain>
    </source>
</reference>
<keyword evidence="3" id="KW-1185">Reference proteome</keyword>
<evidence type="ECO:0000313" key="2">
    <source>
        <dbReference type="EMBL" id="KAF2736100.1"/>
    </source>
</evidence>
<gene>
    <name evidence="2" type="ORF">EJ04DRAFT_463485</name>
</gene>